<dbReference type="RefSeq" id="WP_107845509.1">
    <property type="nucleotide sequence ID" value="NZ_QBKS01000001.1"/>
</dbReference>
<organism evidence="1 2">
    <name type="scientific">Litoreibacter ponti</name>
    <dbReference type="NCBI Taxonomy" id="1510457"/>
    <lineage>
        <taxon>Bacteria</taxon>
        <taxon>Pseudomonadati</taxon>
        <taxon>Pseudomonadota</taxon>
        <taxon>Alphaproteobacteria</taxon>
        <taxon>Rhodobacterales</taxon>
        <taxon>Roseobacteraceae</taxon>
        <taxon>Litoreibacter</taxon>
    </lineage>
</organism>
<dbReference type="PANTHER" id="PTHR37816:SF3">
    <property type="entry name" value="MODULATES DNA TOPOLOGY"/>
    <property type="match status" value="1"/>
</dbReference>
<dbReference type="OrthoDB" id="7210594at2"/>
<gene>
    <name evidence="1" type="ORF">C8N43_2078</name>
</gene>
<dbReference type="SUPFAM" id="SSF52540">
    <property type="entry name" value="P-loop containing nucleoside triphosphate hydrolases"/>
    <property type="match status" value="1"/>
</dbReference>
<evidence type="ECO:0000313" key="1">
    <source>
        <dbReference type="EMBL" id="PTX57411.1"/>
    </source>
</evidence>
<dbReference type="Gene3D" id="3.40.50.300">
    <property type="entry name" value="P-loop containing nucleotide triphosphate hydrolases"/>
    <property type="match status" value="1"/>
</dbReference>
<accession>A0A2T6BMX0</accession>
<protein>
    <submittedName>
        <fullName evidence="1">Adenylate kinase family enzyme</fullName>
    </submittedName>
</protein>
<keyword evidence="1" id="KW-0418">Kinase</keyword>
<keyword evidence="1" id="KW-0808">Transferase</keyword>
<comment type="caution">
    <text evidence="1">The sequence shown here is derived from an EMBL/GenBank/DDBJ whole genome shotgun (WGS) entry which is preliminary data.</text>
</comment>
<dbReference type="InterPro" id="IPR027417">
    <property type="entry name" value="P-loop_NTPase"/>
</dbReference>
<dbReference type="AlphaFoldDB" id="A0A2T6BMX0"/>
<dbReference type="PANTHER" id="PTHR37816">
    <property type="entry name" value="YALI0E33011P"/>
    <property type="match status" value="1"/>
</dbReference>
<proteinExistence type="predicted"/>
<dbReference type="GO" id="GO:0016301">
    <property type="term" value="F:kinase activity"/>
    <property type="evidence" value="ECO:0007669"/>
    <property type="project" value="UniProtKB-KW"/>
</dbReference>
<dbReference type="EMBL" id="QBKS01000001">
    <property type="protein sequence ID" value="PTX57411.1"/>
    <property type="molecule type" value="Genomic_DNA"/>
</dbReference>
<name>A0A2T6BMX0_9RHOB</name>
<dbReference type="InterPro" id="IPR052922">
    <property type="entry name" value="Cytidylate_Kinase-2"/>
</dbReference>
<keyword evidence="2" id="KW-1185">Reference proteome</keyword>
<sequence>MPMYVSIPQAAAVLRTAKRVLVVGCSGGGKSTLSLKISERFDLEYLSYDRDVRWLPGWQVRDREEQRQIITQLVRKDRWVMDGTTVSTFDLRLPRADLLVWVRVPRRVALSGIARRVFRNYGRVRIDMAEGCPEQLPDREFLNFIWTFEKRVAPRIVGGIDRFGPNLPVVTLRSRSEFAALVDG</sequence>
<evidence type="ECO:0000313" key="2">
    <source>
        <dbReference type="Proteomes" id="UP000243978"/>
    </source>
</evidence>
<dbReference type="Proteomes" id="UP000243978">
    <property type="component" value="Unassembled WGS sequence"/>
</dbReference>
<reference evidence="1 2" key="1">
    <citation type="submission" date="2018-04" db="EMBL/GenBank/DDBJ databases">
        <title>Genomic Encyclopedia of Archaeal and Bacterial Type Strains, Phase II (KMG-II): from individual species to whole genera.</title>
        <authorList>
            <person name="Goeker M."/>
        </authorList>
    </citation>
    <scope>NUCLEOTIDE SEQUENCE [LARGE SCALE GENOMIC DNA]</scope>
    <source>
        <strain evidence="1 2">DSM 100977</strain>
    </source>
</reference>